<dbReference type="SUPFAM" id="SSF52540">
    <property type="entry name" value="P-loop containing nucleoside triphosphate hydrolases"/>
    <property type="match status" value="1"/>
</dbReference>
<dbReference type="Pfam" id="PF13374">
    <property type="entry name" value="TPR_10"/>
    <property type="match status" value="2"/>
</dbReference>
<dbReference type="InterPro" id="IPR053137">
    <property type="entry name" value="NLR-like"/>
</dbReference>
<comment type="caution">
    <text evidence="2">The sequence shown here is derived from an EMBL/GenBank/DDBJ whole genome shotgun (WGS) entry which is preliminary data.</text>
</comment>
<keyword evidence="3" id="KW-1185">Reference proteome</keyword>
<protein>
    <submittedName>
        <fullName evidence="2">Tetratricopeptide (TPR) repeat protein</fullName>
    </submittedName>
</protein>
<evidence type="ECO:0000259" key="1">
    <source>
        <dbReference type="SMART" id="SM00382"/>
    </source>
</evidence>
<gene>
    <name evidence="2" type="ORF">FHX44_116250</name>
</gene>
<name>A0A561SZN0_9PSEU</name>
<dbReference type="InterPro" id="IPR027417">
    <property type="entry name" value="P-loop_NTPase"/>
</dbReference>
<evidence type="ECO:0000313" key="2">
    <source>
        <dbReference type="EMBL" id="TWF80307.1"/>
    </source>
</evidence>
<dbReference type="InterPro" id="IPR003593">
    <property type="entry name" value="AAA+_ATPase"/>
</dbReference>
<dbReference type="Gene3D" id="3.40.50.300">
    <property type="entry name" value="P-loop containing nucleotide triphosphate hydrolases"/>
    <property type="match status" value="1"/>
</dbReference>
<proteinExistence type="predicted"/>
<dbReference type="CDD" id="cd00009">
    <property type="entry name" value="AAA"/>
    <property type="match status" value="1"/>
</dbReference>
<sequence length="1212" mass="132525">MDRFPRTSEAERLALLDRSSVGSPVVSEAYQRVPADLVRRVRAAADRRDPGFPWPDSGGRGPTGPVADWGTAIGKLLVDSGRTGPWLVARLHALGFGVDLAAVQALFRAPRVHPDEDLVAAVVNALGGEWSAGSSFSALYEAARWADGTPGGARVLERSASGVSGANAIDVSAYRMLHRPPAHRLPPRVHGRDRLIASVRERLVESDGAVVVLTGPVGCGKSTIALAVARELDRPDAPVWWVPAASAEELADGLYGVAAAAGATVGRLTDVRRLGRGEQTKRLWTLLAEVVPRGVLVLEDGDAAVARAVADAPGGPALLVTSRTEDADGWGPQSVVVPVEPLDAVDGGKVLLDHLGVRAAPQAERDACDAQEVARRFAGSPLALRNVGALLAAMPAGTGILDALHSLALDRATPEGAPVEVVYDGSLSAIDRSGPGVAREVLRMLACFGDAPVPESLLAPAGLAATLESLVRVALVERIATGDSSRPSLKVPQAIAELSRRDRRLDAATVLRLQRSAIDLLRAAADGLDPGALRDWPRVRTLFPLVEELIESLRGDDRGQFADIGELADRVAVGLVRSGDHLRSGDLLDRVLVRTAVLGARHPVQLALRRTRAWLTGLDGDLPAAENILRRLLREQQDLLGRDHPDTLSTRDCLAWTIAEQGDLRRATVRFARLLEACSAVLGAEHPDTLAVRHRMAWVTALVGKRHLAADDLARVLDLRLAVCGPEHLDVISTRYRLAWALTLCGKLTEGEEHYRSLHADVERMLGRTHPITLMVRWRQGWALHWQARLDEAEQLYQQLLVDQEKTLGVDHPRTLRTRHGLACLLVHRGRLTDAEKALRGVLADRTRVLGPDHRNTLDSRSYLADALARAGKYDEAERAFQALLADRSRVLGKRHPVTFMMRLFLAQVHIRKGRLTEAEHELADLMSDTAGQLEPDSRLVFDIRHAVAVLTGLRGRLAASELLLRRLLADRTAVLGERHRETVATGESLVWVLGSQGRLDEAEETCRGLLERCLSVHGPDHPDTLVARYRQAWLRVLAGEPERAHAEFGELVAHMRRTLGPRHPHTLRARSGRAWTLRLTGRIAEAVDEYRVLLREHEQQLGPDAVMTLRIRDGLGLVLLDAGRLVEAEALFTALRADAERVLSEGHRDTLAVREHLARVWARQGRLDEAYAEFERLAAGRSVFDPSHFDRRRSVHVEFLERSRRLRAEQT</sequence>
<dbReference type="Pfam" id="PF13424">
    <property type="entry name" value="TPR_12"/>
    <property type="match status" value="2"/>
</dbReference>
<feature type="domain" description="AAA+ ATPase" evidence="1">
    <location>
        <begin position="207"/>
        <end position="361"/>
    </location>
</feature>
<dbReference type="Gene3D" id="1.25.40.10">
    <property type="entry name" value="Tetratricopeptide repeat domain"/>
    <property type="match status" value="4"/>
</dbReference>
<reference evidence="2 3" key="1">
    <citation type="submission" date="2019-06" db="EMBL/GenBank/DDBJ databases">
        <title>Sequencing the genomes of 1000 actinobacteria strains.</title>
        <authorList>
            <person name="Klenk H.-P."/>
        </authorList>
    </citation>
    <scope>NUCLEOTIDE SEQUENCE [LARGE SCALE GENOMIC DNA]</scope>
    <source>
        <strain evidence="2 3">DSM 45671</strain>
    </source>
</reference>
<dbReference type="SMART" id="SM00382">
    <property type="entry name" value="AAA"/>
    <property type="match status" value="1"/>
</dbReference>
<dbReference type="Proteomes" id="UP000321261">
    <property type="component" value="Unassembled WGS sequence"/>
</dbReference>
<dbReference type="PANTHER" id="PTHR46082:SF6">
    <property type="entry name" value="AAA+ ATPASE DOMAIN-CONTAINING PROTEIN-RELATED"/>
    <property type="match status" value="1"/>
</dbReference>
<accession>A0A561SZN0</accession>
<dbReference type="EMBL" id="VIWU01000001">
    <property type="protein sequence ID" value="TWF80307.1"/>
    <property type="molecule type" value="Genomic_DNA"/>
</dbReference>
<organism evidence="2 3">
    <name type="scientific">Pseudonocardia hierapolitana</name>
    <dbReference type="NCBI Taxonomy" id="1128676"/>
    <lineage>
        <taxon>Bacteria</taxon>
        <taxon>Bacillati</taxon>
        <taxon>Actinomycetota</taxon>
        <taxon>Actinomycetes</taxon>
        <taxon>Pseudonocardiales</taxon>
        <taxon>Pseudonocardiaceae</taxon>
        <taxon>Pseudonocardia</taxon>
    </lineage>
</organism>
<dbReference type="OrthoDB" id="3885120at2"/>
<dbReference type="RefSeq" id="WP_147259009.1">
    <property type="nucleotide sequence ID" value="NZ_VIWU01000001.1"/>
</dbReference>
<dbReference type="AlphaFoldDB" id="A0A561SZN0"/>
<dbReference type="InterPro" id="IPR011990">
    <property type="entry name" value="TPR-like_helical_dom_sf"/>
</dbReference>
<dbReference type="SUPFAM" id="SSF48452">
    <property type="entry name" value="TPR-like"/>
    <property type="match status" value="5"/>
</dbReference>
<dbReference type="PANTHER" id="PTHR46082">
    <property type="entry name" value="ATP/GTP-BINDING PROTEIN-RELATED"/>
    <property type="match status" value="1"/>
</dbReference>
<evidence type="ECO:0000313" key="3">
    <source>
        <dbReference type="Proteomes" id="UP000321261"/>
    </source>
</evidence>